<keyword evidence="3" id="KW-1185">Reference proteome</keyword>
<accession>A0A540NK13</accession>
<evidence type="ECO:0000313" key="3">
    <source>
        <dbReference type="Proteomes" id="UP000315295"/>
    </source>
</evidence>
<name>A0A540NK13_MALBA</name>
<gene>
    <name evidence="2" type="ORF">C1H46_002950</name>
</gene>
<dbReference type="Proteomes" id="UP000315295">
    <property type="component" value="Unassembled WGS sequence"/>
</dbReference>
<feature type="region of interest" description="Disordered" evidence="1">
    <location>
        <begin position="60"/>
        <end position="81"/>
    </location>
</feature>
<reference evidence="2 3" key="1">
    <citation type="journal article" date="2019" name="G3 (Bethesda)">
        <title>Sequencing of a Wild Apple (Malus baccata) Genome Unravels the Differences Between Cultivated and Wild Apple Species Regarding Disease Resistance and Cold Tolerance.</title>
        <authorList>
            <person name="Chen X."/>
        </authorList>
    </citation>
    <scope>NUCLEOTIDE SEQUENCE [LARGE SCALE GENOMIC DNA]</scope>
    <source>
        <strain evidence="3">cv. Shandingzi</strain>
        <tissue evidence="2">Leaves</tissue>
    </source>
</reference>
<dbReference type="AlphaFoldDB" id="A0A540NK13"/>
<evidence type="ECO:0000256" key="1">
    <source>
        <dbReference type="SAM" id="MobiDB-lite"/>
    </source>
</evidence>
<evidence type="ECO:0000313" key="2">
    <source>
        <dbReference type="EMBL" id="TQE11387.1"/>
    </source>
</evidence>
<sequence length="81" mass="8456">MSRLIFTQRIVSNRSPVPPPPPPNARTAPAIVDPPMIASGGPDVAQAPASLTSSVVLPPSAHHTHRLARTPNMTSISYAPS</sequence>
<comment type="caution">
    <text evidence="2">The sequence shown here is derived from an EMBL/GenBank/DDBJ whole genome shotgun (WGS) entry which is preliminary data.</text>
</comment>
<dbReference type="EMBL" id="VIEB01000030">
    <property type="protein sequence ID" value="TQE11387.1"/>
    <property type="molecule type" value="Genomic_DNA"/>
</dbReference>
<protein>
    <submittedName>
        <fullName evidence="2">Uncharacterized protein</fullName>
    </submittedName>
</protein>
<proteinExistence type="predicted"/>
<organism evidence="2 3">
    <name type="scientific">Malus baccata</name>
    <name type="common">Siberian crab apple</name>
    <name type="synonym">Pyrus baccata</name>
    <dbReference type="NCBI Taxonomy" id="106549"/>
    <lineage>
        <taxon>Eukaryota</taxon>
        <taxon>Viridiplantae</taxon>
        <taxon>Streptophyta</taxon>
        <taxon>Embryophyta</taxon>
        <taxon>Tracheophyta</taxon>
        <taxon>Spermatophyta</taxon>
        <taxon>Magnoliopsida</taxon>
        <taxon>eudicotyledons</taxon>
        <taxon>Gunneridae</taxon>
        <taxon>Pentapetalae</taxon>
        <taxon>rosids</taxon>
        <taxon>fabids</taxon>
        <taxon>Rosales</taxon>
        <taxon>Rosaceae</taxon>
        <taxon>Amygdaloideae</taxon>
        <taxon>Maleae</taxon>
        <taxon>Malus</taxon>
    </lineage>
</organism>
<feature type="region of interest" description="Disordered" evidence="1">
    <location>
        <begin position="1"/>
        <end position="33"/>
    </location>
</feature>
<feature type="compositionally biased region" description="Polar residues" evidence="1">
    <location>
        <begin position="71"/>
        <end position="81"/>
    </location>
</feature>